<reference evidence="1 2" key="1">
    <citation type="journal article" date="2016" name="Nat. Commun.">
        <title>Thousands of microbial genomes shed light on interconnected biogeochemical processes in an aquifer system.</title>
        <authorList>
            <person name="Anantharaman K."/>
            <person name="Brown C.T."/>
            <person name="Hug L.A."/>
            <person name="Sharon I."/>
            <person name="Castelle C.J."/>
            <person name="Probst A.J."/>
            <person name="Thomas B.C."/>
            <person name="Singh A."/>
            <person name="Wilkins M.J."/>
            <person name="Karaoz U."/>
            <person name="Brodie E.L."/>
            <person name="Williams K.H."/>
            <person name="Hubbard S.S."/>
            <person name="Banfield J.F."/>
        </authorList>
    </citation>
    <scope>NUCLEOTIDE SEQUENCE [LARGE SCALE GENOMIC DNA]</scope>
</reference>
<evidence type="ECO:0000313" key="1">
    <source>
        <dbReference type="EMBL" id="OGN09621.1"/>
    </source>
</evidence>
<dbReference type="AlphaFoldDB" id="A0A1F8F8V4"/>
<sequence>MKEKTKHPEKHIPAEIESKDFMSPEKIIKEGRELETEGSMAKAVDLVRNGKAMVEIRKTESGRYKSLSIFRVDKETKNKKEQLVYFDNMHGEIGPLEQQLWKMGIKPIYITESDTETGLKQKSTDFKQDIKQLKSSQETVESWSAEHKEMLAGLILLLKEGMVKLRVRYKKDKNTQDAEIYFVNTGEVWYYTDLSDDISMLTNIALENGYEPEYIEE</sequence>
<name>A0A1F8F8V4_9BACT</name>
<dbReference type="Proteomes" id="UP000177167">
    <property type="component" value="Unassembled WGS sequence"/>
</dbReference>
<dbReference type="EMBL" id="MGJP01000031">
    <property type="protein sequence ID" value="OGN09621.1"/>
    <property type="molecule type" value="Genomic_DNA"/>
</dbReference>
<accession>A0A1F8F8V4</accession>
<proteinExistence type="predicted"/>
<comment type="caution">
    <text evidence="1">The sequence shown here is derived from an EMBL/GenBank/DDBJ whole genome shotgun (WGS) entry which is preliminary data.</text>
</comment>
<evidence type="ECO:0000313" key="2">
    <source>
        <dbReference type="Proteomes" id="UP000177167"/>
    </source>
</evidence>
<gene>
    <name evidence="1" type="ORF">A3J46_00115</name>
</gene>
<protein>
    <submittedName>
        <fullName evidence="1">Uncharacterized protein</fullName>
    </submittedName>
</protein>
<organism evidence="1 2">
    <name type="scientific">Candidatus Yanofskybacteria bacterium RIFCSPHIGHO2_02_FULL_41_11</name>
    <dbReference type="NCBI Taxonomy" id="1802675"/>
    <lineage>
        <taxon>Bacteria</taxon>
        <taxon>Candidatus Yanofskyibacteriota</taxon>
    </lineage>
</organism>